<evidence type="ECO:0000256" key="1">
    <source>
        <dbReference type="SAM" id="Phobius"/>
    </source>
</evidence>
<dbReference type="AlphaFoldDB" id="A0A5N6YZU8"/>
<reference evidence="3" key="1">
    <citation type="submission" date="2019-04" db="EMBL/GenBank/DDBJ databases">
        <title>Friends and foes A comparative genomics studyof 23 Aspergillus species from section Flavi.</title>
        <authorList>
            <consortium name="DOE Joint Genome Institute"/>
            <person name="Kjaerbolling I."/>
            <person name="Vesth T."/>
            <person name="Frisvad J.C."/>
            <person name="Nybo J.L."/>
            <person name="Theobald S."/>
            <person name="Kildgaard S."/>
            <person name="Isbrandt T."/>
            <person name="Kuo A."/>
            <person name="Sato A."/>
            <person name="Lyhne E.K."/>
            <person name="Kogle M.E."/>
            <person name="Wiebenga A."/>
            <person name="Kun R.S."/>
            <person name="Lubbers R.J."/>
            <person name="Makela M.R."/>
            <person name="Barry K."/>
            <person name="Chovatia M."/>
            <person name="Clum A."/>
            <person name="Daum C."/>
            <person name="Haridas S."/>
            <person name="He G."/>
            <person name="LaButti K."/>
            <person name="Lipzen A."/>
            <person name="Mondo S."/>
            <person name="Riley R."/>
            <person name="Salamov A."/>
            <person name="Simmons B.A."/>
            <person name="Magnuson J.K."/>
            <person name="Henrissat B."/>
            <person name="Mortensen U.H."/>
            <person name="Larsen T.O."/>
            <person name="Devries R.P."/>
            <person name="Grigoriev I.V."/>
            <person name="Machida M."/>
            <person name="Baker S.E."/>
            <person name="Andersen M.R."/>
        </authorList>
    </citation>
    <scope>NUCLEOTIDE SEQUENCE [LARGE SCALE GENOMIC DNA]</scope>
    <source>
        <strain evidence="3">CBS 553.77</strain>
    </source>
</reference>
<organism evidence="2 3">
    <name type="scientific">Aspergillus coremiiformis</name>
    <dbReference type="NCBI Taxonomy" id="138285"/>
    <lineage>
        <taxon>Eukaryota</taxon>
        <taxon>Fungi</taxon>
        <taxon>Dikarya</taxon>
        <taxon>Ascomycota</taxon>
        <taxon>Pezizomycotina</taxon>
        <taxon>Eurotiomycetes</taxon>
        <taxon>Eurotiomycetidae</taxon>
        <taxon>Eurotiales</taxon>
        <taxon>Aspergillaceae</taxon>
        <taxon>Aspergillus</taxon>
        <taxon>Aspergillus subgen. Circumdati</taxon>
    </lineage>
</organism>
<dbReference type="Proteomes" id="UP000327118">
    <property type="component" value="Unassembled WGS sequence"/>
</dbReference>
<proteinExistence type="predicted"/>
<keyword evidence="1" id="KW-1133">Transmembrane helix</keyword>
<feature type="transmembrane region" description="Helical" evidence="1">
    <location>
        <begin position="155"/>
        <end position="179"/>
    </location>
</feature>
<accession>A0A5N6YZU8</accession>
<gene>
    <name evidence="2" type="ORF">BDV28DRAFT_151414</name>
</gene>
<dbReference type="OrthoDB" id="4504221at2759"/>
<dbReference type="EMBL" id="ML739260">
    <property type="protein sequence ID" value="KAE8349949.1"/>
    <property type="molecule type" value="Genomic_DNA"/>
</dbReference>
<keyword evidence="1" id="KW-0812">Transmembrane</keyword>
<sequence length="209" mass="22192">MRSAAKGYKMTSTAGHLATIQTYRPEYPSMAGAFIRQESTAPLACGFTCDHPSGPDEFQTCLSVYFTGSFPVVQCTSGKSNGYTYQTVPAIVIATASQSGIVTHTLSHYIVRAPLIQINHMATDLPTSTQPWSGPSSPSVANVGISISADLSPAAITGIIVAACLGTVILLVLIAWWWFRCGIRRNRAAAAAAGDSHRIQECACPRANR</sequence>
<name>A0A5N6YZU8_9EURO</name>
<protein>
    <submittedName>
        <fullName evidence="2">Uncharacterized protein</fullName>
    </submittedName>
</protein>
<evidence type="ECO:0000313" key="2">
    <source>
        <dbReference type="EMBL" id="KAE8349949.1"/>
    </source>
</evidence>
<keyword evidence="3" id="KW-1185">Reference proteome</keyword>
<keyword evidence="1" id="KW-0472">Membrane</keyword>
<evidence type="ECO:0000313" key="3">
    <source>
        <dbReference type="Proteomes" id="UP000327118"/>
    </source>
</evidence>